<dbReference type="EMBL" id="PTIS01000002">
    <property type="protein sequence ID" value="PPK49146.1"/>
    <property type="molecule type" value="Genomic_DNA"/>
</dbReference>
<name>A0A2S6G083_9CLOT</name>
<proteinExistence type="predicted"/>
<gene>
    <name evidence="2" type="ORF">BD821_10259</name>
</gene>
<protein>
    <submittedName>
        <fullName evidence="2">D-ornithine 4,5-aminomutase S subunit</fullName>
    </submittedName>
</protein>
<dbReference type="Gene3D" id="6.10.250.2220">
    <property type="match status" value="1"/>
</dbReference>
<dbReference type="Proteomes" id="UP000239863">
    <property type="component" value="Unassembled WGS sequence"/>
</dbReference>
<reference evidence="2 3" key="1">
    <citation type="submission" date="2018-02" db="EMBL/GenBank/DDBJ databases">
        <title>Genomic Encyclopedia of Archaeal and Bacterial Type Strains, Phase II (KMG-II): from individual species to whole genera.</title>
        <authorList>
            <person name="Goeker M."/>
        </authorList>
    </citation>
    <scope>NUCLEOTIDE SEQUENCE [LARGE SCALE GENOMIC DNA]</scope>
    <source>
        <strain evidence="2 3">DSM 15099</strain>
    </source>
</reference>
<dbReference type="GO" id="GO:0003824">
    <property type="term" value="F:catalytic activity"/>
    <property type="evidence" value="ECO:0007669"/>
    <property type="project" value="InterPro"/>
</dbReference>
<evidence type="ECO:0000259" key="1">
    <source>
        <dbReference type="Pfam" id="PF16552"/>
    </source>
</evidence>
<dbReference type="STRING" id="37659.GCA_000703125_01655"/>
<accession>A0A2S6G083</accession>
<dbReference type="Pfam" id="PF16552">
    <property type="entry name" value="OAM_alpha"/>
    <property type="match status" value="1"/>
</dbReference>
<dbReference type="OrthoDB" id="5147116at2"/>
<dbReference type="GO" id="GO:0031419">
    <property type="term" value="F:cobalamin binding"/>
    <property type="evidence" value="ECO:0007669"/>
    <property type="project" value="InterPro"/>
</dbReference>
<dbReference type="Gene3D" id="1.10.8.1000">
    <property type="entry name" value="Ornithine 4,5 aminomutase S component, alpha subunit-like"/>
    <property type="match status" value="1"/>
</dbReference>
<sequence length="121" mass="14105">MKRENDFKERREHLKELNNDELYERFWSLTEEIVKPMVELGHDYTSPAIERSVLLRMGFSSIEAKPIIDYGTKWNLLSKGIGNVVLTYGRLRDIPYLKAGEELSKGIGWDMVLKEMKGGER</sequence>
<evidence type="ECO:0000313" key="3">
    <source>
        <dbReference type="Proteomes" id="UP000239863"/>
    </source>
</evidence>
<dbReference type="InterPro" id="IPR015130">
    <property type="entry name" value="Lys-AminoMut_A"/>
</dbReference>
<evidence type="ECO:0000313" key="2">
    <source>
        <dbReference type="EMBL" id="PPK49146.1"/>
    </source>
</evidence>
<organism evidence="2 3">
    <name type="scientific">Clostridium algidicarnis DSM 15099</name>
    <dbReference type="NCBI Taxonomy" id="1121295"/>
    <lineage>
        <taxon>Bacteria</taxon>
        <taxon>Bacillati</taxon>
        <taxon>Bacillota</taxon>
        <taxon>Clostridia</taxon>
        <taxon>Eubacteriales</taxon>
        <taxon>Clostridiaceae</taxon>
        <taxon>Clostridium</taxon>
    </lineage>
</organism>
<comment type="caution">
    <text evidence="2">The sequence shown here is derived from an EMBL/GenBank/DDBJ whole genome shotgun (WGS) entry which is preliminary data.</text>
</comment>
<dbReference type="SUPFAM" id="SSF51703">
    <property type="entry name" value="Cobalamin (vitamin B12)-dependent enzymes"/>
    <property type="match status" value="1"/>
</dbReference>
<feature type="domain" description="D-Lysine 5,6-aminomutase alpha subunit" evidence="1">
    <location>
        <begin position="2"/>
        <end position="113"/>
    </location>
</feature>
<dbReference type="AlphaFoldDB" id="A0A2S6G083"/>
<dbReference type="RefSeq" id="WP_104409171.1">
    <property type="nucleotide sequence ID" value="NZ_PTIS01000002.1"/>
</dbReference>
<dbReference type="InterPro" id="IPR016176">
    <property type="entry name" value="Cbl-dep_enz_cat"/>
</dbReference>